<keyword evidence="2 6" id="KW-0812">Transmembrane</keyword>
<dbReference type="Proteomes" id="UP000008837">
    <property type="component" value="Unassembled WGS sequence"/>
</dbReference>
<feature type="domain" description="Integral membrane bound transporter" evidence="7">
    <location>
        <begin position="538"/>
        <end position="661"/>
    </location>
</feature>
<dbReference type="Pfam" id="PF13515">
    <property type="entry name" value="FUSC_2"/>
    <property type="match status" value="1"/>
</dbReference>
<evidence type="ECO:0000256" key="3">
    <source>
        <dbReference type="ARBA" id="ARBA00022989"/>
    </source>
</evidence>
<proteinExistence type="predicted"/>
<dbReference type="InterPro" id="IPR052430">
    <property type="entry name" value="IVT-Associated"/>
</dbReference>
<evidence type="ECO:0000313" key="8">
    <source>
        <dbReference type="EMBL" id="EDP44939.1"/>
    </source>
</evidence>
<dbReference type="AlphaFoldDB" id="A8PUQ5"/>
<feature type="transmembrane region" description="Helical" evidence="6">
    <location>
        <begin position="562"/>
        <end position="581"/>
    </location>
</feature>
<gene>
    <name evidence="8" type="ORF">MGL_0746</name>
</gene>
<feature type="region of interest" description="Disordered" evidence="5">
    <location>
        <begin position="302"/>
        <end position="334"/>
    </location>
</feature>
<keyword evidence="3 6" id="KW-1133">Transmembrane helix</keyword>
<dbReference type="GeneID" id="5856459"/>
<dbReference type="OMA" id="VTWPAFV"/>
<dbReference type="RefSeq" id="XP_001732153.1">
    <property type="nucleotide sequence ID" value="XM_001732101.1"/>
</dbReference>
<dbReference type="KEGG" id="mgl:MGL_0746"/>
<comment type="caution">
    <text evidence="8">The sequence shown here is derived from an EMBL/GenBank/DDBJ whole genome shotgun (WGS) entry which is preliminary data.</text>
</comment>
<dbReference type="VEuPathDB" id="FungiDB:MGL_0746"/>
<feature type="compositionally biased region" description="Basic and acidic residues" evidence="5">
    <location>
        <begin position="321"/>
        <end position="334"/>
    </location>
</feature>
<accession>A8PUQ5</accession>
<evidence type="ECO:0000256" key="5">
    <source>
        <dbReference type="SAM" id="MobiDB-lite"/>
    </source>
</evidence>
<dbReference type="OrthoDB" id="68611at2759"/>
<dbReference type="EMBL" id="AAYY01000002">
    <property type="protein sequence ID" value="EDP44939.1"/>
    <property type="molecule type" value="Genomic_DNA"/>
</dbReference>
<reference evidence="8 9" key="1">
    <citation type="journal article" date="2007" name="Proc. Natl. Acad. Sci. U.S.A.">
        <title>Dandruff-associated Malassezia genomes reveal convergent and divergent virulence traits shared with plant and human fungal pathogens.</title>
        <authorList>
            <person name="Xu J."/>
            <person name="Saunders C.W."/>
            <person name="Hu P."/>
            <person name="Grant R.A."/>
            <person name="Boekhout T."/>
            <person name="Kuramae E.E."/>
            <person name="Kronstad J.W."/>
            <person name="Deangelis Y.M."/>
            <person name="Reeder N.L."/>
            <person name="Johnstone K.R."/>
            <person name="Leland M."/>
            <person name="Fieno A.M."/>
            <person name="Begley W.M."/>
            <person name="Sun Y."/>
            <person name="Lacey M.P."/>
            <person name="Chaudhary T."/>
            <person name="Keough T."/>
            <person name="Chu L."/>
            <person name="Sears R."/>
            <person name="Yuan B."/>
            <person name="Dawson T.L.Jr."/>
        </authorList>
    </citation>
    <scope>NUCLEOTIDE SEQUENCE [LARGE SCALE GENOMIC DNA]</scope>
    <source>
        <strain evidence="9">ATCC MYA-4612 / CBS 7966</strain>
    </source>
</reference>
<feature type="transmembrane region" description="Helical" evidence="6">
    <location>
        <begin position="513"/>
        <end position="531"/>
    </location>
</feature>
<dbReference type="STRING" id="425265.A8PUQ5"/>
<evidence type="ECO:0000256" key="4">
    <source>
        <dbReference type="ARBA" id="ARBA00023136"/>
    </source>
</evidence>
<evidence type="ECO:0000313" key="9">
    <source>
        <dbReference type="Proteomes" id="UP000008837"/>
    </source>
</evidence>
<feature type="transmembrane region" description="Helical" evidence="6">
    <location>
        <begin position="613"/>
        <end position="632"/>
    </location>
</feature>
<dbReference type="InterPro" id="IPR049453">
    <property type="entry name" value="Memb_transporter_dom"/>
</dbReference>
<dbReference type="PANTHER" id="PTHR47804:SF3">
    <property type="entry name" value="PROTEIN BRE4"/>
    <property type="match status" value="1"/>
</dbReference>
<feature type="transmembrane region" description="Helical" evidence="6">
    <location>
        <begin position="588"/>
        <end position="607"/>
    </location>
</feature>
<evidence type="ECO:0000256" key="6">
    <source>
        <dbReference type="SAM" id="Phobius"/>
    </source>
</evidence>
<organism evidence="8 9">
    <name type="scientific">Malassezia globosa (strain ATCC MYA-4612 / CBS 7966)</name>
    <name type="common">Dandruff-associated fungus</name>
    <dbReference type="NCBI Taxonomy" id="425265"/>
    <lineage>
        <taxon>Eukaryota</taxon>
        <taxon>Fungi</taxon>
        <taxon>Dikarya</taxon>
        <taxon>Basidiomycota</taxon>
        <taxon>Ustilaginomycotina</taxon>
        <taxon>Malasseziomycetes</taxon>
        <taxon>Malasseziales</taxon>
        <taxon>Malasseziaceae</taxon>
        <taxon>Malassezia</taxon>
    </lineage>
</organism>
<sequence>MFTQTWIMTTPISQITYRNFSDLFFPLFIPAVLSIFANLMIPRTAYRTYFRCMSSALDAITGLMEISMTNFEKELVEWQKFVSQNPDNYYDAHAFEQSNNVSSSLKVLKERVSVMNRALSASLHEVTWCIIPISETNHLRTFIVDTSTWLKSGMGLSIPQVDFEDPLFDETRDAEDDEVISMAESTTSLRMTLSNPQSMSVLQMNKIEEVARSLRDLESAILDVIGLLKVLINNSIHNFSQTYPRSSSVTFAKAIHHARLGDSEKFGNPMEILSNTEKELENAMTKCNMHLHLLLRARGFRESHENQAPTPPASVNSSSDPTKKSDEEAKSTQDQFRKPNLFCTDMYVVCQFYLSLFQLARRAKNTLNLSVPMLEKLVKRRRRSIYLPRFDFLRWIQSTSGISLFQNATTDLYLPSHYANRGQVGTTDDNNDEHSDNIAHIFENPNKKTKYKTYAQNVAHAMRTTRKNVRGNTLWSHFRYRVISILRSSPVMNGRIFISTVLQQVKHSSHVRFALKLASGVTLFSAIGFVYPRQDQWWRQCKGPWLLIAYTWSLEATTGDSFRIAIFRIIGTILGSLFGFLTMEISRGNPWGISVMISFFSVIAILIRMRPSLVPVGALTGFTTPLVAILAYQSPRGDAPIHEALLRGYMNLLGIAAALVVNLVFWPYHARTQLMYKLSDTSTLLQNWYLTMARQMLYRGFKSSPKLQAGYIELEKSIRLHLTSCEALMRVISSELSLVPKPIKIMHRIFEHLEMIFTLFMTLRMCREQEYRTGSELAVLQVLHLRQELISSVVLDLWLVAQSMITRARLPQSLPSTKRSMEEGISATALGYHELVYYNSPNNISSQRPIYDGPFLRQEAYPKLSSTSSYGERGYASHTRTMEDTMFLLAEHSILSQIVFSLECLLQLMRFMLGELRLVN</sequence>
<dbReference type="GO" id="GO:0016020">
    <property type="term" value="C:membrane"/>
    <property type="evidence" value="ECO:0007669"/>
    <property type="project" value="UniProtKB-SubCell"/>
</dbReference>
<feature type="transmembrane region" description="Helical" evidence="6">
    <location>
        <begin position="644"/>
        <end position="668"/>
    </location>
</feature>
<keyword evidence="4 6" id="KW-0472">Membrane</keyword>
<comment type="subcellular location">
    <subcellularLocation>
        <location evidence="1">Membrane</location>
        <topology evidence="1">Multi-pass membrane protein</topology>
    </subcellularLocation>
</comment>
<evidence type="ECO:0000259" key="7">
    <source>
        <dbReference type="Pfam" id="PF13515"/>
    </source>
</evidence>
<evidence type="ECO:0000256" key="1">
    <source>
        <dbReference type="ARBA" id="ARBA00004141"/>
    </source>
</evidence>
<name>A8PUQ5_MALGO</name>
<feature type="transmembrane region" description="Helical" evidence="6">
    <location>
        <begin position="23"/>
        <end position="41"/>
    </location>
</feature>
<dbReference type="PANTHER" id="PTHR47804">
    <property type="entry name" value="60S RIBOSOMAL PROTEIN L19"/>
    <property type="match status" value="1"/>
</dbReference>
<protein>
    <recommendedName>
        <fullName evidence="7">Integral membrane bound transporter domain-containing protein</fullName>
    </recommendedName>
</protein>
<evidence type="ECO:0000256" key="2">
    <source>
        <dbReference type="ARBA" id="ARBA00022692"/>
    </source>
</evidence>
<keyword evidence="9" id="KW-1185">Reference proteome</keyword>
<dbReference type="InParanoid" id="A8PUQ5"/>